<name>A0A972JGP4_9FLAO</name>
<dbReference type="RefSeq" id="WP_169526094.1">
    <property type="nucleotide sequence ID" value="NZ_JAAMPU010000098.1"/>
</dbReference>
<dbReference type="EMBL" id="JAAMPU010000098">
    <property type="protein sequence ID" value="NMH27090.1"/>
    <property type="molecule type" value="Genomic_DNA"/>
</dbReference>
<sequence>MATEKQYSNKQVTIVWKPELCSHSTNCWRGLPSVFKPKEKPWIVPENASSEQITNQVSKCPSGALSYFTNPES</sequence>
<feature type="domain" description="Divergent 4Fe-4S mono-cluster" evidence="1">
    <location>
        <begin position="7"/>
        <end position="69"/>
    </location>
</feature>
<evidence type="ECO:0000313" key="3">
    <source>
        <dbReference type="Proteomes" id="UP000712080"/>
    </source>
</evidence>
<proteinExistence type="predicted"/>
<keyword evidence="3" id="KW-1185">Reference proteome</keyword>
<accession>A0A972JGP4</accession>
<dbReference type="Pfam" id="PF06902">
    <property type="entry name" value="Fer4_19"/>
    <property type="match status" value="1"/>
</dbReference>
<evidence type="ECO:0000313" key="2">
    <source>
        <dbReference type="EMBL" id="NMH27090.1"/>
    </source>
</evidence>
<evidence type="ECO:0000259" key="1">
    <source>
        <dbReference type="Pfam" id="PF06902"/>
    </source>
</evidence>
<dbReference type="AlphaFoldDB" id="A0A972JGP4"/>
<dbReference type="InterPro" id="IPR010693">
    <property type="entry name" value="Divergent_4Fe-4S_mono-cluster"/>
</dbReference>
<reference evidence="2" key="1">
    <citation type="submission" date="2020-02" db="EMBL/GenBank/DDBJ databases">
        <title>Flavobacterium sp. genome.</title>
        <authorList>
            <person name="Jung H.S."/>
            <person name="Baek J.H."/>
            <person name="Jeon C.O."/>
        </authorList>
    </citation>
    <scope>NUCLEOTIDE SEQUENCE</scope>
    <source>
        <strain evidence="2">SE-s28</strain>
    </source>
</reference>
<protein>
    <submittedName>
        <fullName evidence="2">(4Fe-4S)-binding protein</fullName>
    </submittedName>
</protein>
<organism evidence="2 3">
    <name type="scientific">Flavobacterium silvaticum</name>
    <dbReference type="NCBI Taxonomy" id="1852020"/>
    <lineage>
        <taxon>Bacteria</taxon>
        <taxon>Pseudomonadati</taxon>
        <taxon>Bacteroidota</taxon>
        <taxon>Flavobacteriia</taxon>
        <taxon>Flavobacteriales</taxon>
        <taxon>Flavobacteriaceae</taxon>
        <taxon>Flavobacterium</taxon>
    </lineage>
</organism>
<gene>
    <name evidence="2" type="ORF">G6047_03520</name>
</gene>
<dbReference type="Proteomes" id="UP000712080">
    <property type="component" value="Unassembled WGS sequence"/>
</dbReference>
<comment type="caution">
    <text evidence="2">The sequence shown here is derived from an EMBL/GenBank/DDBJ whole genome shotgun (WGS) entry which is preliminary data.</text>
</comment>